<evidence type="ECO:0000256" key="4">
    <source>
        <dbReference type="SAM" id="MobiDB-lite"/>
    </source>
</evidence>
<name>A0A9W7E2E9_9STRA</name>
<dbReference type="InterPro" id="IPR001926">
    <property type="entry name" value="TrpB-like_PALP"/>
</dbReference>
<dbReference type="SUPFAM" id="SSF53686">
    <property type="entry name" value="Tryptophan synthase beta subunit-like PLP-dependent enzymes"/>
    <property type="match status" value="1"/>
</dbReference>
<keyword evidence="8" id="KW-1185">Reference proteome</keyword>
<accession>A0A9W7E2E9</accession>
<dbReference type="Pfam" id="PF00291">
    <property type="entry name" value="PALP"/>
    <property type="match status" value="1"/>
</dbReference>
<evidence type="ECO:0000256" key="3">
    <source>
        <dbReference type="ARBA" id="ARBA00022898"/>
    </source>
</evidence>
<evidence type="ECO:0000313" key="8">
    <source>
        <dbReference type="Proteomes" id="UP001165085"/>
    </source>
</evidence>
<evidence type="ECO:0000256" key="1">
    <source>
        <dbReference type="ARBA" id="ARBA00001933"/>
    </source>
</evidence>
<feature type="signal peptide" evidence="5">
    <location>
        <begin position="1"/>
        <end position="23"/>
    </location>
</feature>
<evidence type="ECO:0000259" key="6">
    <source>
        <dbReference type="Pfam" id="PF00291"/>
    </source>
</evidence>
<feature type="domain" description="Tryptophan synthase beta chain-like PALP" evidence="6">
    <location>
        <begin position="125"/>
        <end position="418"/>
    </location>
</feature>
<dbReference type="InterPro" id="IPR027278">
    <property type="entry name" value="ACCD_DCysDesulf"/>
</dbReference>
<organism evidence="7 8">
    <name type="scientific">Triparma strigata</name>
    <dbReference type="NCBI Taxonomy" id="1606541"/>
    <lineage>
        <taxon>Eukaryota</taxon>
        <taxon>Sar</taxon>
        <taxon>Stramenopiles</taxon>
        <taxon>Ochrophyta</taxon>
        <taxon>Bolidophyceae</taxon>
        <taxon>Parmales</taxon>
        <taxon>Triparmaceae</taxon>
        <taxon>Triparma</taxon>
    </lineage>
</organism>
<reference evidence="8" key="1">
    <citation type="journal article" date="2023" name="Commun. Biol.">
        <title>Genome analysis of Parmales, the sister group of diatoms, reveals the evolutionary specialization of diatoms from phago-mixotrophs to photoautotrophs.</title>
        <authorList>
            <person name="Ban H."/>
            <person name="Sato S."/>
            <person name="Yoshikawa S."/>
            <person name="Yamada K."/>
            <person name="Nakamura Y."/>
            <person name="Ichinomiya M."/>
            <person name="Sato N."/>
            <person name="Blanc-Mathieu R."/>
            <person name="Endo H."/>
            <person name="Kuwata A."/>
            <person name="Ogata H."/>
        </authorList>
    </citation>
    <scope>NUCLEOTIDE SEQUENCE [LARGE SCALE GENOMIC DNA]</scope>
    <source>
        <strain evidence="8">NIES 3701</strain>
    </source>
</reference>
<feature type="compositionally biased region" description="Low complexity" evidence="4">
    <location>
        <begin position="83"/>
        <end position="95"/>
    </location>
</feature>
<keyword evidence="3" id="KW-0663">Pyridoxal phosphate</keyword>
<sequence length="442" mass="48248">MYIRPTISLFNCVFVLMLSSTRFFKTLSFTPSSVRYCSHARLHTRLFTSTSTSTSTEGSSSNENSWTAPSTVISSLSSPPPASIEASPSHPAPSSSSGLAEFSDLIQNFSSSPIEKLLLRDSLLIYVKRDDLLRLRGPGVTGNKARKMLSLVQSGLSNDEGEGKKVNAIVSHGGHQSNAMLALAAVARHLDVPFRYYCKKVPRYLRSNPSGNFLRAKSLGMEVVELDGGEYSEAFATTPTVDPPFPAPQPSSLWIPQGGASNLSLAGCNKLAAEIYDFYVDHIPEGSRIATVIPCGTGCTALLVHREIRRLMERHEGEGCLEVVGVGVCGGRKGIIQQMKLLSEATGGAGETLPEVIDCKVPFAKPDQRVLDIWKEMKEYGVFLDLIYGAPAWLSIFRERQKEEGKLKNMQILYVHTGGLEGISSQLTRYKHLEMVEDGSVQ</sequence>
<dbReference type="Proteomes" id="UP001165085">
    <property type="component" value="Unassembled WGS sequence"/>
</dbReference>
<dbReference type="GO" id="GO:0019148">
    <property type="term" value="F:D-cysteine desulfhydrase activity"/>
    <property type="evidence" value="ECO:0007669"/>
    <property type="project" value="TreeGrafter"/>
</dbReference>
<dbReference type="EMBL" id="BRXY01000087">
    <property type="protein sequence ID" value="GMH63737.1"/>
    <property type="molecule type" value="Genomic_DNA"/>
</dbReference>
<protein>
    <recommendedName>
        <fullName evidence="6">Tryptophan synthase beta chain-like PALP domain-containing protein</fullName>
    </recommendedName>
</protein>
<dbReference type="AlphaFoldDB" id="A0A9W7E2E9"/>
<gene>
    <name evidence="7" type="ORF">TrST_g12038</name>
</gene>
<comment type="cofactor">
    <cofactor evidence="1">
        <name>pyridoxal 5'-phosphate</name>
        <dbReference type="ChEBI" id="CHEBI:597326"/>
    </cofactor>
</comment>
<keyword evidence="5" id="KW-0732">Signal</keyword>
<feature type="chain" id="PRO_5040942544" description="Tryptophan synthase beta chain-like PALP domain-containing protein" evidence="5">
    <location>
        <begin position="24"/>
        <end position="442"/>
    </location>
</feature>
<dbReference type="PANTHER" id="PTHR43780:SF2">
    <property type="entry name" value="1-AMINOCYCLOPROPANE-1-CARBOXYLATE DEAMINASE-RELATED"/>
    <property type="match status" value="1"/>
</dbReference>
<dbReference type="Gene3D" id="3.40.50.1100">
    <property type="match status" value="2"/>
</dbReference>
<feature type="compositionally biased region" description="Low complexity" evidence="4">
    <location>
        <begin position="51"/>
        <end position="65"/>
    </location>
</feature>
<evidence type="ECO:0000313" key="7">
    <source>
        <dbReference type="EMBL" id="GMH63737.1"/>
    </source>
</evidence>
<dbReference type="PANTHER" id="PTHR43780">
    <property type="entry name" value="1-AMINOCYCLOPROPANE-1-CARBOXYLATE DEAMINASE-RELATED"/>
    <property type="match status" value="1"/>
</dbReference>
<evidence type="ECO:0000256" key="2">
    <source>
        <dbReference type="ARBA" id="ARBA00008639"/>
    </source>
</evidence>
<comment type="similarity">
    <text evidence="2">Belongs to the ACC deaminase/D-cysteine desulfhydrase family.</text>
</comment>
<evidence type="ECO:0000256" key="5">
    <source>
        <dbReference type="SAM" id="SignalP"/>
    </source>
</evidence>
<comment type="caution">
    <text evidence="7">The sequence shown here is derived from an EMBL/GenBank/DDBJ whole genome shotgun (WGS) entry which is preliminary data.</text>
</comment>
<proteinExistence type="inferred from homology"/>
<dbReference type="InterPro" id="IPR036052">
    <property type="entry name" value="TrpB-like_PALP_sf"/>
</dbReference>
<dbReference type="OrthoDB" id="65643at2759"/>
<feature type="region of interest" description="Disordered" evidence="4">
    <location>
        <begin position="51"/>
        <end position="95"/>
    </location>
</feature>